<dbReference type="EMBL" id="BAAAHB010000084">
    <property type="protein sequence ID" value="GAA0484604.1"/>
    <property type="molecule type" value="Genomic_DNA"/>
</dbReference>
<dbReference type="Proteomes" id="UP001499895">
    <property type="component" value="Unassembled WGS sequence"/>
</dbReference>
<name>A0ABP3KSZ8_9ACTN</name>
<evidence type="ECO:0000313" key="2">
    <source>
        <dbReference type="EMBL" id="GAA0484604.1"/>
    </source>
</evidence>
<gene>
    <name evidence="2" type="ORF">GCM10009544_52850</name>
</gene>
<evidence type="ECO:0000313" key="3">
    <source>
        <dbReference type="Proteomes" id="UP001499895"/>
    </source>
</evidence>
<dbReference type="Pfam" id="PF03559">
    <property type="entry name" value="Hexose_dehydrat"/>
    <property type="match status" value="2"/>
</dbReference>
<dbReference type="Gene3D" id="3.90.79.40">
    <property type="entry name" value="EvaA sugar 2,3-dehydratase subunit"/>
    <property type="match status" value="2"/>
</dbReference>
<dbReference type="InterPro" id="IPR005212">
    <property type="entry name" value="EvaA-like"/>
</dbReference>
<comment type="caution">
    <text evidence="2">The sequence shown here is derived from an EMBL/GenBank/DDBJ whole genome shotgun (WGS) entry which is preliminary data.</text>
</comment>
<keyword evidence="3" id="KW-1185">Reference proteome</keyword>
<proteinExistence type="predicted"/>
<dbReference type="InterPro" id="IPR038153">
    <property type="entry name" value="EvaA-like_sf"/>
</dbReference>
<accession>A0ABP3KSZ8</accession>
<feature type="domain" description="dTDP-4-dehydro-6-deoxy-alpha-D-glucopyranose 2,3-dehydratase" evidence="1">
    <location>
        <begin position="245"/>
        <end position="446"/>
    </location>
</feature>
<evidence type="ECO:0000259" key="1">
    <source>
        <dbReference type="Pfam" id="PF03559"/>
    </source>
</evidence>
<sequence>MPGDPRPLCQRLARSAAVRESPLTSPADPRDWLGELAAADGSRAVPIPFAKLRRWGFHPGTGDLAHDSGGFFTVTALDVRVAHGPVEHWSQPILDQPEVGILGILAQEFAGVLHFLLQVKWEPGNCDGPQLSPTVQATRSNYTRVHGGRAVPYLHYFRQGARHRTHVDVRQSEQGSWFYRKCNRNMIVEVDAAEDVEVLDGFRWLTLGQLHRLLSHDNLVNMDARSVLACLPFPFPRTGVDPQEGILSWITEVRSRQQVLTRRVPLTDVPGWRHTGEHIAHESGGFFRVMAVDVRARGREVRGWTQPMIQPVGSGVSALLVRRRFGVVQALFSARVEAGCADVLELAPTVQCAPRNYLCLPPEARPLFLDRVLRAPAERIVFDTVLSEEGGRFYHARNRYMIIEVAPGELQDPGPGHRWIEPAGITALMRHSHYVNVEARTLMACLQTVVAPSSS</sequence>
<organism evidence="2 3">
    <name type="scientific">Streptomyces stramineus</name>
    <dbReference type="NCBI Taxonomy" id="173861"/>
    <lineage>
        <taxon>Bacteria</taxon>
        <taxon>Bacillati</taxon>
        <taxon>Actinomycetota</taxon>
        <taxon>Actinomycetes</taxon>
        <taxon>Kitasatosporales</taxon>
        <taxon>Streptomycetaceae</taxon>
        <taxon>Streptomyces</taxon>
    </lineage>
</organism>
<protein>
    <submittedName>
        <fullName evidence="2">NDP-hexose 2,3-dehydratase family protein</fullName>
    </submittedName>
</protein>
<reference evidence="3" key="1">
    <citation type="journal article" date="2019" name="Int. J. Syst. Evol. Microbiol.">
        <title>The Global Catalogue of Microorganisms (GCM) 10K type strain sequencing project: providing services to taxonomists for standard genome sequencing and annotation.</title>
        <authorList>
            <consortium name="The Broad Institute Genomics Platform"/>
            <consortium name="The Broad Institute Genome Sequencing Center for Infectious Disease"/>
            <person name="Wu L."/>
            <person name="Ma J."/>
        </authorList>
    </citation>
    <scope>NUCLEOTIDE SEQUENCE [LARGE SCALE GENOMIC DNA]</scope>
    <source>
        <strain evidence="3">JCM 10649</strain>
    </source>
</reference>
<feature type="domain" description="dTDP-4-dehydro-6-deoxy-alpha-D-glucopyranose 2,3-dehydratase" evidence="1">
    <location>
        <begin position="30"/>
        <end position="231"/>
    </location>
</feature>